<dbReference type="EMBL" id="LR796288">
    <property type="protein sequence ID" value="CAB4134598.1"/>
    <property type="molecule type" value="Genomic_DNA"/>
</dbReference>
<sequence>MNYNNDFKYDLEVGQKYETQLAELLGLRIEVKRDFHCLRTGNIFVEYQSRNKLSGISTTHAEYWCYWLSEEHCILIKTSKLKEMCRKYLNTSRDILGGDSNTSKGILLPTKEFIENI</sequence>
<reference evidence="1" key="1">
    <citation type="submission" date="2020-04" db="EMBL/GenBank/DDBJ databases">
        <authorList>
            <person name="Chiriac C."/>
            <person name="Salcher M."/>
            <person name="Ghai R."/>
            <person name="Kavagutti S V."/>
        </authorList>
    </citation>
    <scope>NUCLEOTIDE SEQUENCE</scope>
</reference>
<gene>
    <name evidence="1" type="ORF">UFOVP280_21</name>
</gene>
<proteinExistence type="predicted"/>
<accession>A0A6J5LJ13</accession>
<evidence type="ECO:0000313" key="1">
    <source>
        <dbReference type="EMBL" id="CAB4134598.1"/>
    </source>
</evidence>
<protein>
    <submittedName>
        <fullName evidence="1">Uncharacterized protein</fullName>
    </submittedName>
</protein>
<organism evidence="1">
    <name type="scientific">uncultured Caudovirales phage</name>
    <dbReference type="NCBI Taxonomy" id="2100421"/>
    <lineage>
        <taxon>Viruses</taxon>
        <taxon>Duplodnaviria</taxon>
        <taxon>Heunggongvirae</taxon>
        <taxon>Uroviricota</taxon>
        <taxon>Caudoviricetes</taxon>
        <taxon>Peduoviridae</taxon>
        <taxon>Maltschvirus</taxon>
        <taxon>Maltschvirus maltsch</taxon>
    </lineage>
</organism>
<name>A0A6J5LJ13_9CAUD</name>